<feature type="transmembrane region" description="Helical" evidence="2">
    <location>
        <begin position="75"/>
        <end position="95"/>
    </location>
</feature>
<feature type="transmembrane region" description="Helical" evidence="2">
    <location>
        <begin position="189"/>
        <end position="207"/>
    </location>
</feature>
<evidence type="ECO:0000256" key="1">
    <source>
        <dbReference type="SAM" id="MobiDB-lite"/>
    </source>
</evidence>
<proteinExistence type="predicted"/>
<organism evidence="3 4">
    <name type="scientific">Halorubrum distributum JCM 10247</name>
    <dbReference type="NCBI Taxonomy" id="1227486"/>
    <lineage>
        <taxon>Archaea</taxon>
        <taxon>Methanobacteriati</taxon>
        <taxon>Methanobacteriota</taxon>
        <taxon>Stenosarchaea group</taxon>
        <taxon>Halobacteria</taxon>
        <taxon>Halobacteriales</taxon>
        <taxon>Haloferacaceae</taxon>
        <taxon>Halorubrum</taxon>
        <taxon>Halorubrum distributum group</taxon>
    </lineage>
</organism>
<evidence type="ECO:0000313" key="4">
    <source>
        <dbReference type="Proteomes" id="UP000011572"/>
    </source>
</evidence>
<dbReference type="Proteomes" id="UP000011572">
    <property type="component" value="Unassembled WGS sequence"/>
</dbReference>
<evidence type="ECO:0008006" key="5">
    <source>
        <dbReference type="Google" id="ProtNLM"/>
    </source>
</evidence>
<name>M0DHM6_9EURY</name>
<evidence type="ECO:0000256" key="2">
    <source>
        <dbReference type="SAM" id="Phobius"/>
    </source>
</evidence>
<feature type="transmembrane region" description="Helical" evidence="2">
    <location>
        <begin position="49"/>
        <end position="68"/>
    </location>
</feature>
<dbReference type="PATRIC" id="fig|1227486.3.peg.1097"/>
<dbReference type="EMBL" id="AOIW01000041">
    <property type="protein sequence ID" value="ELZ34303.1"/>
    <property type="molecule type" value="Genomic_DNA"/>
</dbReference>
<comment type="caution">
    <text evidence="3">The sequence shown here is derived from an EMBL/GenBank/DDBJ whole genome shotgun (WGS) entry which is preliminary data.</text>
</comment>
<feature type="transmembrane region" description="Helical" evidence="2">
    <location>
        <begin position="128"/>
        <end position="149"/>
    </location>
</feature>
<feature type="transmembrane region" description="Helical" evidence="2">
    <location>
        <begin position="213"/>
        <end position="235"/>
    </location>
</feature>
<protein>
    <recommendedName>
        <fullName evidence="5">Rhomboid family protein</fullName>
    </recommendedName>
</protein>
<feature type="transmembrane region" description="Helical" evidence="2">
    <location>
        <begin position="256"/>
        <end position="278"/>
    </location>
</feature>
<feature type="transmembrane region" description="Helical" evidence="2">
    <location>
        <begin position="101"/>
        <end position="121"/>
    </location>
</feature>
<reference evidence="3 4" key="1">
    <citation type="journal article" date="2014" name="PLoS Genet.">
        <title>Phylogenetically driven sequencing of extremely halophilic archaea reveals strategies for static and dynamic osmo-response.</title>
        <authorList>
            <person name="Becker E.A."/>
            <person name="Seitzer P.M."/>
            <person name="Tritt A."/>
            <person name="Larsen D."/>
            <person name="Krusor M."/>
            <person name="Yao A.I."/>
            <person name="Wu D."/>
            <person name="Madern D."/>
            <person name="Eisen J.A."/>
            <person name="Darling A.E."/>
            <person name="Facciotti M.T."/>
        </authorList>
    </citation>
    <scope>NUCLEOTIDE SEQUENCE [LARGE SCALE GENOMIC DNA]</scope>
    <source>
        <strain evidence="3 4">JCM 10247</strain>
    </source>
</reference>
<accession>M0DHM6</accession>
<keyword evidence="2" id="KW-1133">Transmembrane helix</keyword>
<evidence type="ECO:0000313" key="3">
    <source>
        <dbReference type="EMBL" id="ELZ34303.1"/>
    </source>
</evidence>
<gene>
    <name evidence="3" type="ORF">C473_05907</name>
</gene>
<keyword evidence="2" id="KW-0812">Transmembrane</keyword>
<feature type="transmembrane region" description="Helical" evidence="2">
    <location>
        <begin position="290"/>
        <end position="312"/>
    </location>
</feature>
<feature type="compositionally biased region" description="Basic and acidic residues" evidence="1">
    <location>
        <begin position="10"/>
        <end position="29"/>
    </location>
</feature>
<sequence>MTLVSDLSSETDRSAPGRDGSDGPVRDRDARGRSGYAAFLDELSARTRLIDLVALCLPPTVLVAVFALPRATRRSLAFAYMDPSLLSAFTAHYVHLGADHLLGNLAGYGLLAGTGYALAVLSGRRRLFFTAFVTYLGAFPFALSALNLAVPRNAIGFGFSGVNMALAGLLPIVWYYYAREQFAPGASVAALPAVFFALVGWIALLALPVSTAGIGLAGLSIGVAGALLALLYAASSGVRLPRPLGEHAKSVAARPGYGDLLAVGAVVAVGYPVVGFPADPAGGGSVVNLYVHLLGFCLGFIGPFALLAGGVFDE</sequence>
<feature type="region of interest" description="Disordered" evidence="1">
    <location>
        <begin position="1"/>
        <end position="29"/>
    </location>
</feature>
<dbReference type="AlphaFoldDB" id="M0DHM6"/>
<feature type="transmembrane region" description="Helical" evidence="2">
    <location>
        <begin position="155"/>
        <end position="177"/>
    </location>
</feature>
<keyword evidence="2" id="KW-0472">Membrane</keyword>